<dbReference type="Gene3D" id="3.40.50.150">
    <property type="entry name" value="Vaccinia Virus protein VP39"/>
    <property type="match status" value="1"/>
</dbReference>
<accession>A0A0F5FQ21</accession>
<name>A0A0F5FQ21_9HYPH</name>
<dbReference type="Proteomes" id="UP000033632">
    <property type="component" value="Unassembled WGS sequence"/>
</dbReference>
<feature type="domain" description="Methyltransferase type 11" evidence="1">
    <location>
        <begin position="47"/>
        <end position="141"/>
    </location>
</feature>
<keyword evidence="2" id="KW-0808">Transferase</keyword>
<comment type="caution">
    <text evidence="2">The sequence shown here is derived from an EMBL/GenBank/DDBJ whole genome shotgun (WGS) entry which is preliminary data.</text>
</comment>
<sequence>MAQNIYDDETFFEGYSQFPRSREGLAGAPEWPALKAMLPPIRGRSVLDLGSGFGAFCRWAVEEGASEVTGVDLSRNMIASAEERGPGLPIRYVEADLETYEPEANAYDLVYSSLAVHYLADFDAFCRKVRRSLASDGRFVFSMEHPIFAARAEPEWMTDASGKRVFALCDYAREGERVTNWVVEGIVKYHRKLSSVVTSLIAAGFAVDAMDEWSPSEADLAAHPGLADEIVRPMLLLVAARPAPENS</sequence>
<dbReference type="PANTHER" id="PTHR43861">
    <property type="entry name" value="TRANS-ACONITATE 2-METHYLTRANSFERASE-RELATED"/>
    <property type="match status" value="1"/>
</dbReference>
<dbReference type="PANTHER" id="PTHR43861:SF1">
    <property type="entry name" value="TRANS-ACONITATE 2-METHYLTRANSFERASE"/>
    <property type="match status" value="1"/>
</dbReference>
<dbReference type="CDD" id="cd02440">
    <property type="entry name" value="AdoMet_MTases"/>
    <property type="match status" value="1"/>
</dbReference>
<organism evidence="2 3">
    <name type="scientific">Devosia geojensis</name>
    <dbReference type="NCBI Taxonomy" id="443610"/>
    <lineage>
        <taxon>Bacteria</taxon>
        <taxon>Pseudomonadati</taxon>
        <taxon>Pseudomonadota</taxon>
        <taxon>Alphaproteobacteria</taxon>
        <taxon>Hyphomicrobiales</taxon>
        <taxon>Devosiaceae</taxon>
        <taxon>Devosia</taxon>
    </lineage>
</organism>
<gene>
    <name evidence="2" type="ORF">VE25_15415</name>
</gene>
<dbReference type="EMBL" id="JZEX01000127">
    <property type="protein sequence ID" value="KKB10923.1"/>
    <property type="molecule type" value="Genomic_DNA"/>
</dbReference>
<dbReference type="InterPro" id="IPR029063">
    <property type="entry name" value="SAM-dependent_MTases_sf"/>
</dbReference>
<dbReference type="AlphaFoldDB" id="A0A0F5FQ21"/>
<dbReference type="InterPro" id="IPR013216">
    <property type="entry name" value="Methyltransf_11"/>
</dbReference>
<evidence type="ECO:0000313" key="2">
    <source>
        <dbReference type="EMBL" id="KKB10923.1"/>
    </source>
</evidence>
<dbReference type="RefSeq" id="WP_046109540.1">
    <property type="nucleotide sequence ID" value="NZ_JZEX01000127.1"/>
</dbReference>
<keyword evidence="3" id="KW-1185">Reference proteome</keyword>
<dbReference type="OrthoDB" id="9791837at2"/>
<evidence type="ECO:0000259" key="1">
    <source>
        <dbReference type="Pfam" id="PF08241"/>
    </source>
</evidence>
<dbReference type="Pfam" id="PF08241">
    <property type="entry name" value="Methyltransf_11"/>
    <property type="match status" value="1"/>
</dbReference>
<dbReference type="STRING" id="443610.VE25_15415"/>
<dbReference type="GO" id="GO:0008757">
    <property type="term" value="F:S-adenosylmethionine-dependent methyltransferase activity"/>
    <property type="evidence" value="ECO:0007669"/>
    <property type="project" value="InterPro"/>
</dbReference>
<keyword evidence="2" id="KW-0489">Methyltransferase</keyword>
<proteinExistence type="predicted"/>
<evidence type="ECO:0000313" key="3">
    <source>
        <dbReference type="Proteomes" id="UP000033632"/>
    </source>
</evidence>
<dbReference type="SUPFAM" id="SSF53335">
    <property type="entry name" value="S-adenosyl-L-methionine-dependent methyltransferases"/>
    <property type="match status" value="1"/>
</dbReference>
<reference evidence="2 3" key="1">
    <citation type="submission" date="2015-03" db="EMBL/GenBank/DDBJ databases">
        <authorList>
            <person name="Hassan Y.I."/>
            <person name="Lepp D."/>
            <person name="Li X.-Z."/>
            <person name="Zhou T."/>
        </authorList>
    </citation>
    <scope>NUCLEOTIDE SEQUENCE [LARGE SCALE GENOMIC DNA]</scope>
    <source>
        <strain evidence="2 3">BD-c194</strain>
    </source>
</reference>
<dbReference type="PATRIC" id="fig|443610.3.peg.1356"/>
<dbReference type="GO" id="GO:0032259">
    <property type="term" value="P:methylation"/>
    <property type="evidence" value="ECO:0007669"/>
    <property type="project" value="UniProtKB-KW"/>
</dbReference>
<protein>
    <submittedName>
        <fullName evidence="2">SAM-dependent methyltransferase</fullName>
    </submittedName>
</protein>